<protein>
    <submittedName>
        <fullName evidence="2">Uncharacterized protein</fullName>
    </submittedName>
</protein>
<reference evidence="2 3" key="1">
    <citation type="submission" date="2018-08" db="EMBL/GenBank/DDBJ databases">
        <title>Streptomyces NEAU-D10 sp. nov., a novel Actinomycete isolated from soil.</title>
        <authorList>
            <person name="Jin L."/>
        </authorList>
    </citation>
    <scope>NUCLEOTIDE SEQUENCE [LARGE SCALE GENOMIC DNA]</scope>
    <source>
        <strain evidence="2 3">NEAU-D10</strain>
    </source>
</reference>
<comment type="caution">
    <text evidence="2">The sequence shown here is derived from an EMBL/GenBank/DDBJ whole genome shotgun (WGS) entry which is preliminary data.</text>
</comment>
<dbReference type="RefSeq" id="WP_128507490.1">
    <property type="nucleotide sequence ID" value="NZ_QUAC01000116.1"/>
</dbReference>
<dbReference type="AlphaFoldDB" id="A0A371Q4N4"/>
<gene>
    <name evidence="2" type="ORF">DY245_14910</name>
</gene>
<dbReference type="Proteomes" id="UP000262477">
    <property type="component" value="Unassembled WGS sequence"/>
</dbReference>
<name>A0A371Q4N4_STRIH</name>
<evidence type="ECO:0000313" key="3">
    <source>
        <dbReference type="Proteomes" id="UP000262477"/>
    </source>
</evidence>
<keyword evidence="3" id="KW-1185">Reference proteome</keyword>
<sequence length="283" mass="31882">MEGDSAASEAKAAHAWDLQPPGGPRVDLAAPVPDNFEGMSSQQKRRTLRLQEGIDRRMADRQLVELLRRDGFKGRNYDRFIEELVRYGVSVLRAWMHSGYVFQVVAARGYGLKPHELDLEELASDSDLREELATMTVALALPRFRQRALLEHGWTHEGGASITTYFMGACVYDFPNEFRRCKSSRMREHRLMRRKGELAGPEASHLGVPEEVLGNLWVMNRLDGIADGRTKMAVALTVEGYSQSEICELLDMGSERAVEGAIYRWRRAEKGKAAKEGEGNVRS</sequence>
<dbReference type="EMBL" id="QUAC01000116">
    <property type="protein sequence ID" value="REK89622.1"/>
    <property type="molecule type" value="Genomic_DNA"/>
</dbReference>
<accession>A0A371Q4N4</accession>
<proteinExistence type="predicted"/>
<organism evidence="2 3">
    <name type="scientific">Streptomyces inhibens</name>
    <dbReference type="NCBI Taxonomy" id="2293571"/>
    <lineage>
        <taxon>Bacteria</taxon>
        <taxon>Bacillati</taxon>
        <taxon>Actinomycetota</taxon>
        <taxon>Actinomycetes</taxon>
        <taxon>Kitasatosporales</taxon>
        <taxon>Streptomycetaceae</taxon>
        <taxon>Streptomyces</taxon>
    </lineage>
</organism>
<evidence type="ECO:0000313" key="2">
    <source>
        <dbReference type="EMBL" id="REK89622.1"/>
    </source>
</evidence>
<feature type="compositionally biased region" description="Low complexity" evidence="1">
    <location>
        <begin position="1"/>
        <end position="15"/>
    </location>
</feature>
<feature type="region of interest" description="Disordered" evidence="1">
    <location>
        <begin position="1"/>
        <end position="26"/>
    </location>
</feature>
<dbReference type="OrthoDB" id="3215396at2"/>
<evidence type="ECO:0000256" key="1">
    <source>
        <dbReference type="SAM" id="MobiDB-lite"/>
    </source>
</evidence>